<organism evidence="2 3">
    <name type="scientific">Scandinavium lactucae</name>
    <dbReference type="NCBI Taxonomy" id="3095028"/>
    <lineage>
        <taxon>Bacteria</taxon>
        <taxon>Pseudomonadati</taxon>
        <taxon>Pseudomonadota</taxon>
        <taxon>Gammaproteobacteria</taxon>
        <taxon>Enterobacterales</taxon>
        <taxon>Enterobacteriaceae</taxon>
        <taxon>Scandinavium</taxon>
    </lineage>
</organism>
<evidence type="ECO:0000256" key="1">
    <source>
        <dbReference type="SAM" id="Phobius"/>
    </source>
</evidence>
<feature type="transmembrane region" description="Helical" evidence="1">
    <location>
        <begin position="52"/>
        <end position="80"/>
    </location>
</feature>
<dbReference type="RefSeq" id="WP_319787056.1">
    <property type="nucleotide sequence ID" value="NZ_JAWXRD010000040.1"/>
</dbReference>
<name>A0ABU4QVH6_9ENTR</name>
<proteinExistence type="predicted"/>
<protein>
    <submittedName>
        <fullName evidence="2">Uncharacterized protein</fullName>
    </submittedName>
</protein>
<evidence type="ECO:0000313" key="3">
    <source>
        <dbReference type="Proteomes" id="UP001275664"/>
    </source>
</evidence>
<keyword evidence="1" id="KW-1133">Transmembrane helix</keyword>
<comment type="caution">
    <text evidence="2">The sequence shown here is derived from an EMBL/GenBank/DDBJ whole genome shotgun (WGS) entry which is preliminary data.</text>
</comment>
<dbReference type="Proteomes" id="UP001275664">
    <property type="component" value="Unassembled WGS sequence"/>
</dbReference>
<keyword evidence="1" id="KW-0812">Transmembrane</keyword>
<dbReference type="EMBL" id="JAWXRD010000040">
    <property type="protein sequence ID" value="MDX6042782.1"/>
    <property type="molecule type" value="Genomic_DNA"/>
</dbReference>
<reference evidence="2 3" key="1">
    <citation type="submission" date="2023-11" db="EMBL/GenBank/DDBJ databases">
        <title>Scandinavium wanjuensis sp. nov., isolated from lettuce South Korea.</title>
        <authorList>
            <person name="Park J."/>
            <person name="Park S."/>
            <person name="Oh K.K."/>
            <person name="Cho G.S."/>
            <person name="Franz C.M.A.P."/>
        </authorList>
    </citation>
    <scope>NUCLEOTIDE SEQUENCE [LARGE SCALE GENOMIC DNA]</scope>
    <source>
        <strain evidence="2 3">V105_6</strain>
    </source>
</reference>
<accession>A0ABU4QVH6</accession>
<evidence type="ECO:0000313" key="2">
    <source>
        <dbReference type="EMBL" id="MDX6042782.1"/>
    </source>
</evidence>
<gene>
    <name evidence="2" type="ORF">SIK69_21565</name>
</gene>
<keyword evidence="1" id="KW-0472">Membrane</keyword>
<keyword evidence="3" id="KW-1185">Reference proteome</keyword>
<sequence length="96" mass="10987">MIGMIIDLIKTGVGFFQKKEQSKQELVAQNSHEQNQITLEETRKGFTWRQGLGWVLTFIILWNYVIVPVLLLFGIVLPIVPLDEIWKVLIILIGGP</sequence>